<keyword evidence="6 7" id="KW-0408">Iron</keyword>
<dbReference type="GO" id="GO:0008270">
    <property type="term" value="F:zinc ion binding"/>
    <property type="evidence" value="ECO:0007669"/>
    <property type="project" value="UniProtKB-UniRule"/>
</dbReference>
<dbReference type="PANTHER" id="PTHR42752:SF1">
    <property type="entry name" value="IMIDAZOLONEPROPIONASE-RELATED"/>
    <property type="match status" value="1"/>
</dbReference>
<dbReference type="Gene3D" id="2.30.40.10">
    <property type="entry name" value="Urease, subunit C, domain 1"/>
    <property type="match status" value="1"/>
</dbReference>
<evidence type="ECO:0000256" key="6">
    <source>
        <dbReference type="ARBA" id="ARBA00023004"/>
    </source>
</evidence>
<protein>
    <recommendedName>
        <fullName evidence="1 7">Imidazolonepropionase</fullName>
        <ecNumber evidence="1 7">3.5.2.7</ecNumber>
    </recommendedName>
    <alternativeName>
        <fullName evidence="7">Imidazolone-5-propionate hydrolase</fullName>
    </alternativeName>
</protein>
<proteinExistence type="inferred from homology"/>
<keyword evidence="5 7" id="KW-0862">Zinc</keyword>
<dbReference type="HAMAP" id="MF_00372">
    <property type="entry name" value="HutI"/>
    <property type="match status" value="1"/>
</dbReference>
<feature type="binding site" evidence="7">
    <location>
        <position position="156"/>
    </location>
    <ligand>
        <name>4-imidazolone-5-propanoate</name>
        <dbReference type="ChEBI" id="CHEBI:77893"/>
    </ligand>
</feature>
<reference evidence="8" key="2">
    <citation type="submission" date="2023-10" db="EMBL/GenBank/DDBJ databases">
        <authorList>
            <person name="Choi B."/>
        </authorList>
    </citation>
    <scope>NUCLEOTIDE SEQUENCE</scope>
    <source>
        <strain evidence="8">UMB0763</strain>
    </source>
</reference>
<feature type="binding site" evidence="7">
    <location>
        <position position="291"/>
    </location>
    <ligand>
        <name>Zn(2+)</name>
        <dbReference type="ChEBI" id="CHEBI:29105"/>
    </ligand>
</feature>
<feature type="binding site" evidence="7">
    <location>
        <position position="71"/>
    </location>
    <ligand>
        <name>4-imidazolone-5-propanoate</name>
        <dbReference type="ChEBI" id="CHEBI:77893"/>
    </ligand>
</feature>
<keyword evidence="7" id="KW-0963">Cytoplasm</keyword>
<dbReference type="InterPro" id="IPR011059">
    <property type="entry name" value="Metal-dep_hydrolase_composite"/>
</dbReference>
<sequence length="391" mass="40615">MSTLFTGISELRTVSEGTIEDAALVADAGCVAWVGKAGAAPAADERVDFGGLAVLPGWVDSHTHMVFDGNRANEFEARMAGESYAAGGIRATMSATRQAGEARLRSLVAERTQACHAGGTTTVESKTGYGLDIPTEVLSAKIAGDYCDDITFLGAHVVPPEWDADSYTDLVAGDMLDAVAEYVQWIDVFCEEGAFTAEQCRAVLEAGKKHGLGLRVHGNQLGEGPGIQLAVEMGAASVDHVTFPSDGDIEALAGSETVATMLPGADISTRHPLAPGRALLDAGVTLAIASDLNPGTSYTSAMNWCVGTAVLQAHLTFEEALEAGTLGGAMALRRHDVGGGKDAQGRPAVGALSVGCAANLHVLNTPHAVDIAYRPGMPLDFQTYIMGKRVF</sequence>
<reference evidence="8" key="1">
    <citation type="submission" date="2017-12" db="EMBL/GenBank/DDBJ databases">
        <authorList>
            <person name="Thomas-White K."/>
            <person name="Wolfe A.J."/>
        </authorList>
    </citation>
    <scope>NUCLEOTIDE SEQUENCE</scope>
    <source>
        <strain evidence="8">UMB0763</strain>
    </source>
</reference>
<feature type="binding site" evidence="7">
    <location>
        <position position="129"/>
    </location>
    <ligand>
        <name>N-formimidoyl-L-glutamate</name>
        <dbReference type="ChEBI" id="CHEBI:58928"/>
    </ligand>
</feature>
<feature type="binding site" evidence="7">
    <location>
        <position position="64"/>
    </location>
    <ligand>
        <name>Fe(3+)</name>
        <dbReference type="ChEBI" id="CHEBI:29034"/>
    </ligand>
</feature>
<feature type="binding site" evidence="7">
    <location>
        <position position="220"/>
    </location>
    <ligand>
        <name>4-imidazolone-5-propanoate</name>
        <dbReference type="ChEBI" id="CHEBI:77893"/>
    </ligand>
</feature>
<feature type="binding site" evidence="7">
    <location>
        <position position="217"/>
    </location>
    <ligand>
        <name>Zn(2+)</name>
        <dbReference type="ChEBI" id="CHEBI:29105"/>
    </ligand>
</feature>
<dbReference type="GO" id="GO:0005737">
    <property type="term" value="C:cytoplasm"/>
    <property type="evidence" value="ECO:0007669"/>
    <property type="project" value="UniProtKB-SubCell"/>
</dbReference>
<gene>
    <name evidence="7 8" type="primary">hutI</name>
    <name evidence="8" type="ORF">CYJ47_05870</name>
</gene>
<feature type="binding site" evidence="7">
    <location>
        <position position="293"/>
    </location>
    <ligand>
        <name>N-formimidoyl-L-glutamate</name>
        <dbReference type="ChEBI" id="CHEBI:58928"/>
    </ligand>
</feature>
<evidence type="ECO:0000256" key="4">
    <source>
        <dbReference type="ARBA" id="ARBA00022808"/>
    </source>
</evidence>
<dbReference type="SUPFAM" id="SSF51338">
    <property type="entry name" value="Composite domain of metallo-dependent hydrolases"/>
    <property type="match status" value="1"/>
</dbReference>
<evidence type="ECO:0000313" key="9">
    <source>
        <dbReference type="Proteomes" id="UP000234560"/>
    </source>
</evidence>
<comment type="similarity">
    <text evidence="7">Belongs to the metallo-dependent hydrolases superfamily. HutI family.</text>
</comment>
<dbReference type="NCBIfam" id="TIGR01224">
    <property type="entry name" value="hutI"/>
    <property type="match status" value="1"/>
</dbReference>
<dbReference type="AlphaFoldDB" id="A0AAF0YWL9"/>
<comment type="subcellular location">
    <subcellularLocation>
        <location evidence="7">Cytoplasm</location>
    </subcellularLocation>
</comment>
<dbReference type="InterPro" id="IPR032466">
    <property type="entry name" value="Metal_Hydrolase"/>
</dbReference>
<comment type="pathway">
    <text evidence="7">Amino-acid degradation; L-histidine degradation into L-glutamate; N-formimidoyl-L-glutamate from L-histidine: step 3/3.</text>
</comment>
<feature type="binding site" evidence="7">
    <location>
        <position position="129"/>
    </location>
    <ligand>
        <name>4-imidazolone-5-propanoate</name>
        <dbReference type="ChEBI" id="CHEBI:77893"/>
    </ligand>
</feature>
<keyword evidence="2 7" id="KW-0479">Metal-binding</keyword>
<comment type="function">
    <text evidence="7">Catalyzes the hydrolytic cleavage of the carbon-nitrogen bond in imidazolone-5-propanoate to yield N-formimidoyl-L-glutamate. It is the third step in the universal histidine degradation pathway.</text>
</comment>
<feature type="binding site" evidence="7">
    <location>
        <position position="62"/>
    </location>
    <ligand>
        <name>Fe(3+)</name>
        <dbReference type="ChEBI" id="CHEBI:29034"/>
    </ligand>
</feature>
<dbReference type="InterPro" id="IPR005920">
    <property type="entry name" value="HutI"/>
</dbReference>
<feature type="binding site" evidence="7">
    <location>
        <position position="296"/>
    </location>
    <ligand>
        <name>4-imidazolone-5-propanoate</name>
        <dbReference type="ChEBI" id="CHEBI:77893"/>
    </ligand>
</feature>
<dbReference type="EC" id="3.5.2.7" evidence="1 7"/>
<evidence type="ECO:0000256" key="5">
    <source>
        <dbReference type="ARBA" id="ARBA00022833"/>
    </source>
</evidence>
<dbReference type="GO" id="GO:0019556">
    <property type="term" value="P:L-histidine catabolic process to glutamate and formamide"/>
    <property type="evidence" value="ECO:0007669"/>
    <property type="project" value="UniProtKB-UniRule"/>
</dbReference>
<evidence type="ECO:0000256" key="2">
    <source>
        <dbReference type="ARBA" id="ARBA00022723"/>
    </source>
</evidence>
<accession>A0AAF0YWL9</accession>
<comment type="cofactor">
    <cofactor evidence="7">
        <name>Zn(2+)</name>
        <dbReference type="ChEBI" id="CHEBI:29105"/>
    </cofactor>
    <cofactor evidence="7">
        <name>Fe(3+)</name>
        <dbReference type="ChEBI" id="CHEBI:29034"/>
    </cofactor>
    <text evidence="7">Binds 1 zinc or iron ion per subunit.</text>
</comment>
<dbReference type="SUPFAM" id="SSF51556">
    <property type="entry name" value="Metallo-dependent hydrolases"/>
    <property type="match status" value="1"/>
</dbReference>
<dbReference type="PANTHER" id="PTHR42752">
    <property type="entry name" value="IMIDAZOLONEPROPIONASE"/>
    <property type="match status" value="1"/>
</dbReference>
<dbReference type="RefSeq" id="WP_101678921.1">
    <property type="nucleotide sequence ID" value="NZ_CAUPGZ010000004.1"/>
</dbReference>
<evidence type="ECO:0000256" key="3">
    <source>
        <dbReference type="ARBA" id="ARBA00022801"/>
    </source>
</evidence>
<comment type="catalytic activity">
    <reaction evidence="7">
        <text>4-imidazolone-5-propanoate + H2O = N-formimidoyl-L-glutamate</text>
        <dbReference type="Rhea" id="RHEA:23660"/>
        <dbReference type="ChEBI" id="CHEBI:15377"/>
        <dbReference type="ChEBI" id="CHEBI:58928"/>
        <dbReference type="ChEBI" id="CHEBI:77893"/>
        <dbReference type="EC" id="3.5.2.7"/>
    </reaction>
</comment>
<feature type="binding site" evidence="7">
    <location>
        <position position="291"/>
    </location>
    <ligand>
        <name>Fe(3+)</name>
        <dbReference type="ChEBI" id="CHEBI:29034"/>
    </ligand>
</feature>
<dbReference type="GO" id="GO:0050480">
    <property type="term" value="F:imidazolonepropionase activity"/>
    <property type="evidence" value="ECO:0007669"/>
    <property type="project" value="UniProtKB-UniRule"/>
</dbReference>
<dbReference type="EMBL" id="CP136958">
    <property type="protein sequence ID" value="WOT03279.1"/>
    <property type="molecule type" value="Genomic_DNA"/>
</dbReference>
<evidence type="ECO:0000256" key="1">
    <source>
        <dbReference type="ARBA" id="ARBA00012864"/>
    </source>
</evidence>
<dbReference type="Gene3D" id="3.20.20.140">
    <property type="entry name" value="Metal-dependent hydrolases"/>
    <property type="match status" value="1"/>
</dbReference>
<feature type="binding site" evidence="7">
    <location>
        <position position="295"/>
    </location>
    <ligand>
        <name>N-formimidoyl-L-glutamate</name>
        <dbReference type="ChEBI" id="CHEBI:58928"/>
    </ligand>
</feature>
<dbReference type="Proteomes" id="UP000234560">
    <property type="component" value="Chromosome"/>
</dbReference>
<evidence type="ECO:0000313" key="8">
    <source>
        <dbReference type="EMBL" id="WOT03279.1"/>
    </source>
</evidence>
<dbReference type="GO" id="GO:0005506">
    <property type="term" value="F:iron ion binding"/>
    <property type="evidence" value="ECO:0007669"/>
    <property type="project" value="UniProtKB-UniRule"/>
</dbReference>
<keyword evidence="4 7" id="KW-0369">Histidine metabolism</keyword>
<feature type="binding site" evidence="7">
    <location>
        <position position="64"/>
    </location>
    <ligand>
        <name>Zn(2+)</name>
        <dbReference type="ChEBI" id="CHEBI:29105"/>
    </ligand>
</feature>
<feature type="binding site" evidence="7">
    <location>
        <position position="62"/>
    </location>
    <ligand>
        <name>Zn(2+)</name>
        <dbReference type="ChEBI" id="CHEBI:29105"/>
    </ligand>
</feature>
<dbReference type="KEGG" id="cpyr:CYJ47_05870"/>
<keyword evidence="3 7" id="KW-0378">Hydrolase</keyword>
<name>A0AAF0YWL9_9CORY</name>
<feature type="binding site" evidence="7">
    <location>
        <position position="217"/>
    </location>
    <ligand>
        <name>Fe(3+)</name>
        <dbReference type="ChEBI" id="CHEBI:29034"/>
    </ligand>
</feature>
<organism evidence="8 9">
    <name type="scientific">Corynebacterium pyruviciproducens</name>
    <dbReference type="NCBI Taxonomy" id="598660"/>
    <lineage>
        <taxon>Bacteria</taxon>
        <taxon>Bacillati</taxon>
        <taxon>Actinomycetota</taxon>
        <taxon>Actinomycetes</taxon>
        <taxon>Mycobacteriales</taxon>
        <taxon>Corynebacteriaceae</taxon>
        <taxon>Corynebacterium</taxon>
    </lineage>
</organism>
<evidence type="ECO:0000256" key="7">
    <source>
        <dbReference type="HAMAP-Rule" id="MF_00372"/>
    </source>
</evidence>